<dbReference type="SUPFAM" id="SSF53822">
    <property type="entry name" value="Periplasmic binding protein-like I"/>
    <property type="match status" value="1"/>
</dbReference>
<evidence type="ECO:0000313" key="6">
    <source>
        <dbReference type="Proteomes" id="UP000295097"/>
    </source>
</evidence>
<dbReference type="PROSITE" id="PS00356">
    <property type="entry name" value="HTH_LACI_1"/>
    <property type="match status" value="1"/>
</dbReference>
<sequence length="334" mass="36706">MVDEIKDKFSGPRSTLADVATLAGVSKSTVSLFMNGKLNRMGTKTQKRIEEALQQLGYTIDPLARSLSTGRTRTIALAWDASNYDYYFEDLYFMYFAKMVARAVKERDYTLMLLDPADLWQNQRLIDGVIVKATEAARTDLRRVEANMAVVSIGKFSEQTAIPSVSVDDVQSGRLGFERLARKCRSIKVLSFPPKQVIGFDERVEGARGKAAEMGIAFSVEYGRMDEKLGRTVVARDHAAGTLPDAYFCLNDVVALGILSESRTLGISVPGEVSILGVDDTPTVSHCLGLTTLKHPIENLAAAAVDLLISRIEQPQIAVEDVVLPVELVERQTV</sequence>
<dbReference type="InterPro" id="IPR010982">
    <property type="entry name" value="Lambda_DNA-bd_dom_sf"/>
</dbReference>
<dbReference type="RefSeq" id="WP_132313756.1">
    <property type="nucleotide sequence ID" value="NZ_SMAR01000035.1"/>
</dbReference>
<name>A0A4R3NJ07_9HYPH</name>
<dbReference type="InterPro" id="IPR028082">
    <property type="entry name" value="Peripla_BP_I"/>
</dbReference>
<keyword evidence="2" id="KW-0238">DNA-binding</keyword>
<dbReference type="Pfam" id="PF13377">
    <property type="entry name" value="Peripla_BP_3"/>
    <property type="match status" value="1"/>
</dbReference>
<dbReference type="PROSITE" id="PS50932">
    <property type="entry name" value="HTH_LACI_2"/>
    <property type="match status" value="1"/>
</dbReference>
<dbReference type="SUPFAM" id="SSF47413">
    <property type="entry name" value="lambda repressor-like DNA-binding domains"/>
    <property type="match status" value="1"/>
</dbReference>
<dbReference type="PANTHER" id="PTHR30146:SF109">
    <property type="entry name" value="HTH-TYPE TRANSCRIPTIONAL REGULATOR GALS"/>
    <property type="match status" value="1"/>
</dbReference>
<dbReference type="InterPro" id="IPR046335">
    <property type="entry name" value="LacI/GalR-like_sensor"/>
</dbReference>
<dbReference type="CDD" id="cd01392">
    <property type="entry name" value="HTH_LacI"/>
    <property type="match status" value="1"/>
</dbReference>
<evidence type="ECO:0000259" key="4">
    <source>
        <dbReference type="PROSITE" id="PS50932"/>
    </source>
</evidence>
<dbReference type="Gene3D" id="1.10.260.40">
    <property type="entry name" value="lambda repressor-like DNA-binding domains"/>
    <property type="match status" value="1"/>
</dbReference>
<dbReference type="Proteomes" id="UP000295097">
    <property type="component" value="Unassembled WGS sequence"/>
</dbReference>
<keyword evidence="6" id="KW-1185">Reference proteome</keyword>
<organism evidence="5 6">
    <name type="scientific">Martelella mediterranea</name>
    <dbReference type="NCBI Taxonomy" id="293089"/>
    <lineage>
        <taxon>Bacteria</taxon>
        <taxon>Pseudomonadati</taxon>
        <taxon>Pseudomonadota</taxon>
        <taxon>Alphaproteobacteria</taxon>
        <taxon>Hyphomicrobiales</taxon>
        <taxon>Aurantimonadaceae</taxon>
        <taxon>Martelella</taxon>
    </lineage>
</organism>
<keyword evidence="1" id="KW-0805">Transcription regulation</keyword>
<keyword evidence="3" id="KW-0804">Transcription</keyword>
<gene>
    <name evidence="5" type="ORF">EDC90_103521</name>
</gene>
<evidence type="ECO:0000313" key="5">
    <source>
        <dbReference type="EMBL" id="TCT33059.1"/>
    </source>
</evidence>
<protein>
    <submittedName>
        <fullName evidence="5">LacI family transcriptional regulator</fullName>
    </submittedName>
</protein>
<dbReference type="GO" id="GO:0000976">
    <property type="term" value="F:transcription cis-regulatory region binding"/>
    <property type="evidence" value="ECO:0007669"/>
    <property type="project" value="TreeGrafter"/>
</dbReference>
<evidence type="ECO:0000256" key="1">
    <source>
        <dbReference type="ARBA" id="ARBA00023015"/>
    </source>
</evidence>
<dbReference type="InterPro" id="IPR000843">
    <property type="entry name" value="HTH_LacI"/>
</dbReference>
<dbReference type="PANTHER" id="PTHR30146">
    <property type="entry name" value="LACI-RELATED TRANSCRIPTIONAL REPRESSOR"/>
    <property type="match status" value="1"/>
</dbReference>
<comment type="caution">
    <text evidence="5">The sequence shown here is derived from an EMBL/GenBank/DDBJ whole genome shotgun (WGS) entry which is preliminary data.</text>
</comment>
<feature type="domain" description="HTH lacI-type" evidence="4">
    <location>
        <begin position="14"/>
        <end position="69"/>
    </location>
</feature>
<dbReference type="Pfam" id="PF00356">
    <property type="entry name" value="LacI"/>
    <property type="match status" value="1"/>
</dbReference>
<evidence type="ECO:0000256" key="3">
    <source>
        <dbReference type="ARBA" id="ARBA00023163"/>
    </source>
</evidence>
<evidence type="ECO:0000256" key="2">
    <source>
        <dbReference type="ARBA" id="ARBA00023125"/>
    </source>
</evidence>
<dbReference type="OrthoDB" id="7946617at2"/>
<proteinExistence type="predicted"/>
<dbReference type="Gene3D" id="3.40.50.2300">
    <property type="match status" value="2"/>
</dbReference>
<reference evidence="5 6" key="1">
    <citation type="submission" date="2019-03" db="EMBL/GenBank/DDBJ databases">
        <title>Freshwater and sediment microbial communities from various areas in North America, analyzing microbe dynamics in response to fracking.</title>
        <authorList>
            <person name="Lamendella R."/>
        </authorList>
    </citation>
    <scope>NUCLEOTIDE SEQUENCE [LARGE SCALE GENOMIC DNA]</scope>
    <source>
        <strain evidence="5 6">175.2</strain>
    </source>
</reference>
<accession>A0A4R3NJ07</accession>
<dbReference type="AlphaFoldDB" id="A0A4R3NJ07"/>
<dbReference type="GO" id="GO:0003700">
    <property type="term" value="F:DNA-binding transcription factor activity"/>
    <property type="evidence" value="ECO:0007669"/>
    <property type="project" value="TreeGrafter"/>
</dbReference>
<dbReference type="EMBL" id="SMAR01000035">
    <property type="protein sequence ID" value="TCT33059.1"/>
    <property type="molecule type" value="Genomic_DNA"/>
</dbReference>
<dbReference type="SMART" id="SM00354">
    <property type="entry name" value="HTH_LACI"/>
    <property type="match status" value="1"/>
</dbReference>